<sequence>MTQPHHMPIAGEGATGPSKLSGEVVRVAIGLPNASGEGTREILGLPEIEGGLVREVFGLLKTGELVEDVLDFFSPIRAVAHGQAKALGKDLVLGPGK</sequence>
<dbReference type="EMBL" id="KI392874">
    <property type="protein sequence ID" value="ERN10283.1"/>
    <property type="molecule type" value="Genomic_DNA"/>
</dbReference>
<proteinExistence type="predicted"/>
<accession>W1PQF0</accession>
<dbReference type="HOGENOM" id="CLU_2349585_0_0_1"/>
<reference evidence="2" key="1">
    <citation type="journal article" date="2013" name="Science">
        <title>The Amborella genome and the evolution of flowering plants.</title>
        <authorList>
            <consortium name="Amborella Genome Project"/>
        </authorList>
    </citation>
    <scope>NUCLEOTIDE SEQUENCE [LARGE SCALE GENOMIC DNA]</scope>
</reference>
<dbReference type="AlphaFoldDB" id="W1PQF0"/>
<name>W1PQF0_AMBTC</name>
<organism evidence="1 2">
    <name type="scientific">Amborella trichopoda</name>
    <dbReference type="NCBI Taxonomy" id="13333"/>
    <lineage>
        <taxon>Eukaryota</taxon>
        <taxon>Viridiplantae</taxon>
        <taxon>Streptophyta</taxon>
        <taxon>Embryophyta</taxon>
        <taxon>Tracheophyta</taxon>
        <taxon>Spermatophyta</taxon>
        <taxon>Magnoliopsida</taxon>
        <taxon>Amborellales</taxon>
        <taxon>Amborellaceae</taxon>
        <taxon>Amborella</taxon>
    </lineage>
</organism>
<dbReference type="Proteomes" id="UP000017836">
    <property type="component" value="Unassembled WGS sequence"/>
</dbReference>
<gene>
    <name evidence="1" type="ORF">AMTR_s00177p00023230</name>
</gene>
<evidence type="ECO:0000313" key="1">
    <source>
        <dbReference type="EMBL" id="ERN10283.1"/>
    </source>
</evidence>
<evidence type="ECO:0000313" key="2">
    <source>
        <dbReference type="Proteomes" id="UP000017836"/>
    </source>
</evidence>
<keyword evidence="2" id="KW-1185">Reference proteome</keyword>
<dbReference type="Gramene" id="ERN10283">
    <property type="protein sequence ID" value="ERN10283"/>
    <property type="gene ID" value="AMTR_s00177p00023230"/>
</dbReference>
<protein>
    <submittedName>
        <fullName evidence="1">Uncharacterized protein</fullName>
    </submittedName>
</protein>